<dbReference type="Proteomes" id="UP001623591">
    <property type="component" value="Unassembled WGS sequence"/>
</dbReference>
<keyword evidence="2" id="KW-0378">Hydrolase</keyword>
<name>A0ABW8T2B7_9CLOT</name>
<comment type="similarity">
    <text evidence="1">Belongs to the low molecular weight phosphotyrosine protein phosphatase family.</text>
</comment>
<dbReference type="Pfam" id="PF01451">
    <property type="entry name" value="LMWPc"/>
    <property type="match status" value="1"/>
</dbReference>
<feature type="domain" description="Phosphotyrosine protein phosphatase I" evidence="4">
    <location>
        <begin position="1"/>
        <end position="143"/>
    </location>
</feature>
<protein>
    <submittedName>
        <fullName evidence="5">Low molecular weight protein arginine phosphatase</fullName>
    </submittedName>
</protein>
<dbReference type="InterPro" id="IPR017867">
    <property type="entry name" value="Tyr_phospatase_low_mol_wt"/>
</dbReference>
<evidence type="ECO:0000256" key="2">
    <source>
        <dbReference type="ARBA" id="ARBA00022801"/>
    </source>
</evidence>
<accession>A0ABW8T2B7</accession>
<dbReference type="PANTHER" id="PTHR11717:SF31">
    <property type="entry name" value="LOW MOLECULAR WEIGHT PROTEIN-TYROSINE-PHOSPHATASE ETP-RELATED"/>
    <property type="match status" value="1"/>
</dbReference>
<keyword evidence="3" id="KW-0904">Protein phosphatase</keyword>
<reference evidence="5 6" key="1">
    <citation type="submission" date="2024-11" db="EMBL/GenBank/DDBJ databases">
        <authorList>
            <person name="Heng Y.C."/>
            <person name="Lim A.C.H."/>
            <person name="Lee J.K.Y."/>
            <person name="Kittelmann S."/>
        </authorList>
    </citation>
    <scope>NUCLEOTIDE SEQUENCE [LARGE SCALE GENOMIC DNA]</scope>
    <source>
        <strain evidence="5 6">WILCCON 0185</strain>
    </source>
</reference>
<evidence type="ECO:0000256" key="1">
    <source>
        <dbReference type="ARBA" id="ARBA00011063"/>
    </source>
</evidence>
<evidence type="ECO:0000313" key="5">
    <source>
        <dbReference type="EMBL" id="MFL0245888.1"/>
    </source>
</evidence>
<dbReference type="InterPro" id="IPR050438">
    <property type="entry name" value="LMW_PTPase"/>
</dbReference>
<evidence type="ECO:0000256" key="3">
    <source>
        <dbReference type="ARBA" id="ARBA00022912"/>
    </source>
</evidence>
<gene>
    <name evidence="5" type="ORF">ACJDUG_02715</name>
</gene>
<proteinExistence type="inferred from homology"/>
<evidence type="ECO:0000313" key="6">
    <source>
        <dbReference type="Proteomes" id="UP001623591"/>
    </source>
</evidence>
<organism evidence="5 6">
    <name type="scientific">Candidatus Clostridium stratigraminis</name>
    <dbReference type="NCBI Taxonomy" id="3381661"/>
    <lineage>
        <taxon>Bacteria</taxon>
        <taxon>Bacillati</taxon>
        <taxon>Bacillota</taxon>
        <taxon>Clostridia</taxon>
        <taxon>Eubacteriales</taxon>
        <taxon>Clostridiaceae</taxon>
        <taxon>Clostridium</taxon>
    </lineage>
</organism>
<evidence type="ECO:0000259" key="4">
    <source>
        <dbReference type="SMART" id="SM00226"/>
    </source>
</evidence>
<dbReference type="SUPFAM" id="SSF52788">
    <property type="entry name" value="Phosphotyrosine protein phosphatases I"/>
    <property type="match status" value="1"/>
</dbReference>
<dbReference type="InterPro" id="IPR023485">
    <property type="entry name" value="Ptyr_pPase"/>
</dbReference>
<dbReference type="CDD" id="cd16344">
    <property type="entry name" value="LMWPAP"/>
    <property type="match status" value="1"/>
</dbReference>
<dbReference type="RefSeq" id="WP_406768343.1">
    <property type="nucleotide sequence ID" value="NZ_JBJHZZ010000001.1"/>
</dbReference>
<comment type="caution">
    <text evidence="5">The sequence shown here is derived from an EMBL/GenBank/DDBJ whole genome shotgun (WGS) entry which is preliminary data.</text>
</comment>
<dbReference type="EMBL" id="JBJHZZ010000001">
    <property type="protein sequence ID" value="MFL0245888.1"/>
    <property type="molecule type" value="Genomic_DNA"/>
</dbReference>
<dbReference type="PANTHER" id="PTHR11717">
    <property type="entry name" value="LOW MOLECULAR WEIGHT PROTEIN TYROSINE PHOSPHATASE"/>
    <property type="match status" value="1"/>
</dbReference>
<dbReference type="InterPro" id="IPR036196">
    <property type="entry name" value="Ptyr_pPase_sf"/>
</dbReference>
<sequence>MEVLFVCTGNTCRSCMAEAIFNSLCTLKNVKASSAGLSIEKNSIASIYSAQLVKENLSLDISKRLAIQLTLEMLDNAGLILTMTTNIKNIITSRFPKLKDKVFSLNEYVGMKGDIVDPYGGDFPIYSKTYNALNNSILLLLDKIKEDKSI</sequence>
<keyword evidence="6" id="KW-1185">Reference proteome</keyword>
<dbReference type="Gene3D" id="3.40.50.2300">
    <property type="match status" value="1"/>
</dbReference>
<dbReference type="SMART" id="SM00226">
    <property type="entry name" value="LMWPc"/>
    <property type="match status" value="1"/>
</dbReference>
<dbReference type="PRINTS" id="PR00719">
    <property type="entry name" value="LMWPTPASE"/>
</dbReference>